<evidence type="ECO:0000313" key="2">
    <source>
        <dbReference type="EMBL" id="RCI09825.1"/>
    </source>
</evidence>
<protein>
    <submittedName>
        <fullName evidence="2">Uncharacterized protein</fullName>
    </submittedName>
</protein>
<keyword evidence="1" id="KW-1133">Transmembrane helix</keyword>
<dbReference type="Proteomes" id="UP000253664">
    <property type="component" value="Unassembled WGS sequence"/>
</dbReference>
<dbReference type="PROSITE" id="PS51257">
    <property type="entry name" value="PROKAR_LIPOPROTEIN"/>
    <property type="match status" value="1"/>
</dbReference>
<gene>
    <name evidence="2" type="ORF">L249_4010</name>
</gene>
<dbReference type="OrthoDB" id="10394339at2759"/>
<accession>A0A367L5W4</accession>
<reference evidence="2 3" key="1">
    <citation type="journal article" date="2015" name="BMC Genomics">
        <title>Insights from the genome of Ophiocordyceps polyrhachis-furcata to pathogenicity and host specificity in insect fungi.</title>
        <authorList>
            <person name="Wichadakul D."/>
            <person name="Kobmoo N."/>
            <person name="Ingsriswang S."/>
            <person name="Tangphatsornruang S."/>
            <person name="Chantasingh D."/>
            <person name="Luangsa-ard J.J."/>
            <person name="Eurwilaichitr L."/>
        </authorList>
    </citation>
    <scope>NUCLEOTIDE SEQUENCE [LARGE SCALE GENOMIC DNA]</scope>
    <source>
        <strain evidence="2 3">BCC 54312</strain>
    </source>
</reference>
<dbReference type="AlphaFoldDB" id="A0A367L5W4"/>
<name>A0A367L5W4_9HYPO</name>
<comment type="caution">
    <text evidence="2">The sequence shown here is derived from an EMBL/GenBank/DDBJ whole genome shotgun (WGS) entry which is preliminary data.</text>
</comment>
<evidence type="ECO:0000256" key="1">
    <source>
        <dbReference type="SAM" id="Phobius"/>
    </source>
</evidence>
<dbReference type="EMBL" id="LKCN02000014">
    <property type="protein sequence ID" value="RCI09825.1"/>
    <property type="molecule type" value="Genomic_DNA"/>
</dbReference>
<feature type="transmembrane region" description="Helical" evidence="1">
    <location>
        <begin position="13"/>
        <end position="35"/>
    </location>
</feature>
<keyword evidence="1" id="KW-0472">Membrane</keyword>
<organism evidence="2 3">
    <name type="scientific">Ophiocordyceps polyrhachis-furcata BCC 54312</name>
    <dbReference type="NCBI Taxonomy" id="1330021"/>
    <lineage>
        <taxon>Eukaryota</taxon>
        <taxon>Fungi</taxon>
        <taxon>Dikarya</taxon>
        <taxon>Ascomycota</taxon>
        <taxon>Pezizomycotina</taxon>
        <taxon>Sordariomycetes</taxon>
        <taxon>Hypocreomycetidae</taxon>
        <taxon>Hypocreales</taxon>
        <taxon>Ophiocordycipitaceae</taxon>
        <taxon>Ophiocordyceps</taxon>
    </lineage>
</organism>
<proteinExistence type="predicted"/>
<keyword evidence="1" id="KW-0812">Transmembrane</keyword>
<keyword evidence="3" id="KW-1185">Reference proteome</keyword>
<evidence type="ECO:0000313" key="3">
    <source>
        <dbReference type="Proteomes" id="UP000253664"/>
    </source>
</evidence>
<sequence length="70" mass="7934">MDSRREELLRRRVATNVFAAVTAVLLGCAVIYWLLAKRRMQAMAFTKTSRLHEMGGFHHGPHDGDSFDST</sequence>